<proteinExistence type="predicted"/>
<organism evidence="1">
    <name type="scientific">Oscillatoriales cyanobacterium SpSt-418</name>
    <dbReference type="NCBI Taxonomy" id="2282169"/>
    <lineage>
        <taxon>Bacteria</taxon>
        <taxon>Bacillati</taxon>
        <taxon>Cyanobacteriota</taxon>
        <taxon>Cyanophyceae</taxon>
        <taxon>Oscillatoriophycideae</taxon>
        <taxon>Oscillatoriales</taxon>
    </lineage>
</organism>
<gene>
    <name evidence="1" type="ORF">ENR64_17935</name>
</gene>
<protein>
    <submittedName>
        <fullName evidence="1">Uncharacterized protein</fullName>
    </submittedName>
</protein>
<comment type="caution">
    <text evidence="1">The sequence shown here is derived from an EMBL/GenBank/DDBJ whole genome shotgun (WGS) entry which is preliminary data.</text>
</comment>
<dbReference type="AlphaFoldDB" id="A0A7C3PJI0"/>
<accession>A0A7C3PJI0</accession>
<sequence length="115" mass="13248">MIYTFEILGVSPVLHFFNHQQSLLQNRPKTGVEYLGSFACTLDAVLKPVEEVSYRHGWEIDQAINAVIQFWLNNSDTIDYWKARLSDAGSQSLLVSRFGSMRSLQTEFEFLLTDR</sequence>
<dbReference type="EMBL" id="DSRU01000258">
    <property type="protein sequence ID" value="HFM99600.1"/>
    <property type="molecule type" value="Genomic_DNA"/>
</dbReference>
<evidence type="ECO:0000313" key="1">
    <source>
        <dbReference type="EMBL" id="HFM99600.1"/>
    </source>
</evidence>
<reference evidence="1" key="1">
    <citation type="journal article" date="2020" name="mSystems">
        <title>Genome- and Community-Level Interaction Insights into Carbon Utilization and Element Cycling Functions of Hydrothermarchaeota in Hydrothermal Sediment.</title>
        <authorList>
            <person name="Zhou Z."/>
            <person name="Liu Y."/>
            <person name="Xu W."/>
            <person name="Pan J."/>
            <person name="Luo Z.H."/>
            <person name="Li M."/>
        </authorList>
    </citation>
    <scope>NUCLEOTIDE SEQUENCE [LARGE SCALE GENOMIC DNA]</scope>
    <source>
        <strain evidence="1">SpSt-418</strain>
    </source>
</reference>
<name>A0A7C3PJI0_9CYAN</name>